<sequence length="109" mass="12164">MTVPGRYAINSPFSYNTFSKAPINLPVAGVFGRVNGNIIGDLVIHADNTYTFTGHYTLNKDIYDADKSNRSYWQETLTTFLHDLGNTFGHVDYTINIIGTQPVVFSGRK</sequence>
<comment type="caution">
    <text evidence="1">The sequence shown here is derived from an EMBL/GenBank/DDBJ whole genome shotgun (WGS) entry which is preliminary data.</text>
</comment>
<dbReference type="OrthoDB" id="9025884at2"/>
<evidence type="ECO:0008006" key="3">
    <source>
        <dbReference type="Google" id="ProtNLM"/>
    </source>
</evidence>
<evidence type="ECO:0000313" key="1">
    <source>
        <dbReference type="EMBL" id="OUM05412.1"/>
    </source>
</evidence>
<dbReference type="AlphaFoldDB" id="A0A244ELR0"/>
<dbReference type="EMBL" id="MTSA01000018">
    <property type="protein sequence ID" value="OUM05412.1"/>
    <property type="molecule type" value="Genomic_DNA"/>
</dbReference>
<name>A0A244ELR0_PSESX</name>
<dbReference type="Gene3D" id="3.30.450.400">
    <property type="entry name" value="Colicin M, catalytic domain"/>
    <property type="match status" value="1"/>
</dbReference>
<reference evidence="1 2" key="1">
    <citation type="submission" date="2017-01" db="EMBL/GenBank/DDBJ databases">
        <authorList>
            <person name="Mah S.A."/>
            <person name="Swanson W.J."/>
            <person name="Moy G.W."/>
            <person name="Vacquier V.D."/>
        </authorList>
    </citation>
    <scope>NUCLEOTIDE SEQUENCE [LARGE SCALE GENOMIC DNA]</scope>
    <source>
        <strain evidence="1">PDD-32b-74</strain>
    </source>
</reference>
<accession>A0A244ELR0</accession>
<dbReference type="InterPro" id="IPR028056">
    <property type="entry name" value="Colicin_M"/>
</dbReference>
<evidence type="ECO:0000313" key="2">
    <source>
        <dbReference type="Proteomes" id="UP000195128"/>
    </source>
</evidence>
<protein>
    <recommendedName>
        <fullName evidence="3">Lipid II-degrading bacteriocin</fullName>
    </recommendedName>
</protein>
<organism evidence="1 2">
    <name type="scientific">Pseudomonas syringae</name>
    <dbReference type="NCBI Taxonomy" id="317"/>
    <lineage>
        <taxon>Bacteria</taxon>
        <taxon>Pseudomonadati</taxon>
        <taxon>Pseudomonadota</taxon>
        <taxon>Gammaproteobacteria</taxon>
        <taxon>Pseudomonadales</taxon>
        <taxon>Pseudomonadaceae</taxon>
        <taxon>Pseudomonas</taxon>
    </lineage>
</organism>
<dbReference type="Pfam" id="PF14859">
    <property type="entry name" value="Colicin_M"/>
    <property type="match status" value="1"/>
</dbReference>
<gene>
    <name evidence="1" type="ORF">BW686_21165</name>
</gene>
<proteinExistence type="predicted"/>
<dbReference type="GO" id="GO:0042742">
    <property type="term" value="P:defense response to bacterium"/>
    <property type="evidence" value="ECO:0007669"/>
    <property type="project" value="InterPro"/>
</dbReference>
<dbReference type="Proteomes" id="UP000195128">
    <property type="component" value="Unassembled WGS sequence"/>
</dbReference>